<protein>
    <submittedName>
        <fullName evidence="2">Oidioi.mRNA.OKI2018_I69.chr1.g601.t1.cds</fullName>
    </submittedName>
</protein>
<feature type="compositionally biased region" description="Polar residues" evidence="1">
    <location>
        <begin position="1"/>
        <end position="12"/>
    </location>
</feature>
<evidence type="ECO:0000313" key="3">
    <source>
        <dbReference type="Proteomes" id="UP001158576"/>
    </source>
</evidence>
<dbReference type="EMBL" id="OU015566">
    <property type="protein sequence ID" value="CAG5103072.1"/>
    <property type="molecule type" value="Genomic_DNA"/>
</dbReference>
<evidence type="ECO:0000256" key="1">
    <source>
        <dbReference type="SAM" id="MobiDB-lite"/>
    </source>
</evidence>
<reference evidence="2 3" key="1">
    <citation type="submission" date="2021-04" db="EMBL/GenBank/DDBJ databases">
        <authorList>
            <person name="Bliznina A."/>
        </authorList>
    </citation>
    <scope>NUCLEOTIDE SEQUENCE [LARGE SCALE GENOMIC DNA]</scope>
</reference>
<evidence type="ECO:0000313" key="2">
    <source>
        <dbReference type="EMBL" id="CAG5103072.1"/>
    </source>
</evidence>
<organism evidence="2 3">
    <name type="scientific">Oikopleura dioica</name>
    <name type="common">Tunicate</name>
    <dbReference type="NCBI Taxonomy" id="34765"/>
    <lineage>
        <taxon>Eukaryota</taxon>
        <taxon>Metazoa</taxon>
        <taxon>Chordata</taxon>
        <taxon>Tunicata</taxon>
        <taxon>Appendicularia</taxon>
        <taxon>Copelata</taxon>
        <taxon>Oikopleuridae</taxon>
        <taxon>Oikopleura</taxon>
    </lineage>
</organism>
<name>A0ABN7SKD4_OIKDI</name>
<accession>A0ABN7SKD4</accession>
<gene>
    <name evidence="2" type="ORF">OKIOD_LOCUS9366</name>
</gene>
<dbReference type="Proteomes" id="UP001158576">
    <property type="component" value="Chromosome 1"/>
</dbReference>
<keyword evidence="3" id="KW-1185">Reference proteome</keyword>
<feature type="region of interest" description="Disordered" evidence="1">
    <location>
        <begin position="1"/>
        <end position="21"/>
    </location>
</feature>
<proteinExistence type="predicted"/>
<sequence length="227" mass="26361">MAIHDVQNSRYQARQRRDAGRHQAEINKLGSKWTRVQAVKHAVTLSRPSSGRKKEPVIDSTFAETYRRDVRNFMQKFHGRKNTHEARTSIELTKVLLQQDAKNEKMGQLLNGLYDLESDDDLEEENYSPVTSKSSMDSDEYNMRRQFTQSAYTRKSSATKSSIKRSKSFIGSQLSENQSDYFQKIKAVEKDFYFEEPKQPPILFFTDGRGNFITGKEQQFIRARNGL</sequence>